<feature type="region of interest" description="Disordered" evidence="1">
    <location>
        <begin position="34"/>
        <end position="73"/>
    </location>
</feature>
<dbReference type="RefSeq" id="XP_020132698.1">
    <property type="nucleotide sequence ID" value="XM_020270413.1"/>
</dbReference>
<dbReference type="Proteomes" id="UP000183809">
    <property type="component" value="Unassembled WGS sequence"/>
</dbReference>
<evidence type="ECO:0000256" key="1">
    <source>
        <dbReference type="SAM" id="MobiDB-lite"/>
    </source>
</evidence>
<reference evidence="2 3" key="1">
    <citation type="submission" date="2016-10" db="EMBL/GenBank/DDBJ databases">
        <title>Proteomics and genomics reveal pathogen-plant mechanisms compatible with a hemibiotrophic lifestyle of Diplodia corticola.</title>
        <authorList>
            <person name="Fernandes I."/>
            <person name="De Jonge R."/>
            <person name="Van De Peer Y."/>
            <person name="Devreese B."/>
            <person name="Alves A."/>
            <person name="Esteves A.C."/>
        </authorList>
    </citation>
    <scope>NUCLEOTIDE SEQUENCE [LARGE SCALE GENOMIC DNA]</scope>
    <source>
        <strain evidence="2 3">CBS 112549</strain>
    </source>
</reference>
<dbReference type="GeneID" id="31010672"/>
<evidence type="ECO:0000313" key="2">
    <source>
        <dbReference type="EMBL" id="OJD36438.1"/>
    </source>
</evidence>
<dbReference type="EMBL" id="MNUE01000011">
    <property type="protein sequence ID" value="OJD36438.1"/>
    <property type="molecule type" value="Genomic_DNA"/>
</dbReference>
<proteinExistence type="predicted"/>
<accession>A0A1J9R4P1</accession>
<feature type="compositionally biased region" description="Polar residues" evidence="1">
    <location>
        <begin position="267"/>
        <end position="288"/>
    </location>
</feature>
<comment type="caution">
    <text evidence="2">The sequence shown here is derived from an EMBL/GenBank/DDBJ whole genome shotgun (WGS) entry which is preliminary data.</text>
</comment>
<dbReference type="AlphaFoldDB" id="A0A1J9R4P1"/>
<organism evidence="2 3">
    <name type="scientific">Diplodia corticola</name>
    <dbReference type="NCBI Taxonomy" id="236234"/>
    <lineage>
        <taxon>Eukaryota</taxon>
        <taxon>Fungi</taxon>
        <taxon>Dikarya</taxon>
        <taxon>Ascomycota</taxon>
        <taxon>Pezizomycotina</taxon>
        <taxon>Dothideomycetes</taxon>
        <taxon>Dothideomycetes incertae sedis</taxon>
        <taxon>Botryosphaeriales</taxon>
        <taxon>Botryosphaeriaceae</taxon>
        <taxon>Diplodia</taxon>
    </lineage>
</organism>
<feature type="region of interest" description="Disordered" evidence="1">
    <location>
        <begin position="217"/>
        <end position="288"/>
    </location>
</feature>
<gene>
    <name evidence="2" type="ORF">BKCO1_1100056</name>
</gene>
<evidence type="ECO:0000313" key="3">
    <source>
        <dbReference type="Proteomes" id="UP000183809"/>
    </source>
</evidence>
<name>A0A1J9R4P1_9PEZI</name>
<sequence length="351" mass="38408">MLPGAQHTLYLHPATRPTCRSSLTAHVKRTMESNTNLLNRKPPLPMHSQHEGSANGKPPRKPNGDDKNGSAYGVDAQDTAMEYYYCVGCDKPGSDFVCRGDHSHSLGPLYHSADCPMVHRANQDEDMQSELCLCVRHELRRLNPRLGSLSARTAILERVRVQTIEILQHLGPAGTDTGLAPTPPHSGTTDTIAGAAASSDYTTEWVANDNPIVTPPNWLPDDGLSRQGCRRSAAPSPEPGVCNISLDDLTITPRLHRTPPLPRAPQASPNIDGSPDSNRQSPAPLANISNSLRRAPPFIGDLDNLAFRAFGASYNEYDVYMNTFQGADGKRRANQNAMMREDSWKMYAHDN</sequence>
<protein>
    <submittedName>
        <fullName evidence="2">Uncharacterized protein</fullName>
    </submittedName>
</protein>
<keyword evidence="3" id="KW-1185">Reference proteome</keyword>